<keyword evidence="3" id="KW-0645">Protease</keyword>
<dbReference type="Proteomes" id="UP000587527">
    <property type="component" value="Unassembled WGS sequence"/>
</dbReference>
<dbReference type="GO" id="GO:0008237">
    <property type="term" value="F:metallopeptidase activity"/>
    <property type="evidence" value="ECO:0007669"/>
    <property type="project" value="InterPro"/>
</dbReference>
<keyword evidence="4" id="KW-1185">Reference proteome</keyword>
<dbReference type="Gene3D" id="3.30.2290.10">
    <property type="entry name" value="PmbA/TldD superfamily"/>
    <property type="match status" value="1"/>
</dbReference>
<dbReference type="RefSeq" id="WP_184839876.1">
    <property type="nucleotide sequence ID" value="NZ_JACHMN010000002.1"/>
</dbReference>
<dbReference type="AlphaFoldDB" id="A0A841BW02"/>
<reference evidence="3 4" key="1">
    <citation type="submission" date="2020-08" db="EMBL/GenBank/DDBJ databases">
        <title>Sequencing the genomes of 1000 actinobacteria strains.</title>
        <authorList>
            <person name="Klenk H.-P."/>
        </authorList>
    </citation>
    <scope>NUCLEOTIDE SEQUENCE [LARGE SCALE GENOMIC DNA]</scope>
    <source>
        <strain evidence="3 4">DSM 45362</strain>
    </source>
</reference>
<feature type="domain" description="Metalloprotease TldD/E C-terminal" evidence="2">
    <location>
        <begin position="217"/>
        <end position="440"/>
    </location>
</feature>
<evidence type="ECO:0000313" key="4">
    <source>
        <dbReference type="Proteomes" id="UP000587527"/>
    </source>
</evidence>
<keyword evidence="3" id="KW-0378">Hydrolase</keyword>
<dbReference type="PANTHER" id="PTHR43666:SF1">
    <property type="entry name" value="CONSERVED PROTEIN"/>
    <property type="match status" value="1"/>
</dbReference>
<sequence>MSNLDIAGRVLDLITAAAPGADASMNVERQSQWLTRFATSFIHQNVADEGTSVTIAIHTDGRTATGSTTMTGTDGLRDLVDRTVGAARLAPADPGWPGLPGRSTLTGSGTADEATAAASPDERAEVVRAFVEATGPLESAGYCRTVVWAGAHVNTAGQQLEGRSTLADFDGIARLTGSDGVARLASTRLSDLDGARLGEQAAGDARRGVDPVELPAGRYEVVLRPEAVADLLTNLSFYGFNGKAHNEGRCYAKLGEAQFDPTITIFDDPVGPGRIGVAFDGEGTPRRALTLVSKGVTSAVVHDRRTAAVAGAESTGHAVAGGSSWGPQPVNLGIAPGDDEIASMISRIGRGLLVSDFWYTRALDPRQITLTGLTRNGVWLIEGGEIVGPVRNFRFTQSYPQALAQGNVLGVSRNAVSQPTRTPLSSWSSPALHLAEWNFTGTASG</sequence>
<dbReference type="EMBL" id="JACHMN010000002">
    <property type="protein sequence ID" value="MBB5871666.1"/>
    <property type="molecule type" value="Genomic_DNA"/>
</dbReference>
<evidence type="ECO:0000256" key="1">
    <source>
        <dbReference type="SAM" id="MobiDB-lite"/>
    </source>
</evidence>
<dbReference type="SUPFAM" id="SSF111283">
    <property type="entry name" value="Putative modulator of DNA gyrase, PmbA/TldD"/>
    <property type="match status" value="1"/>
</dbReference>
<dbReference type="InterPro" id="IPR045569">
    <property type="entry name" value="Metalloprtase-TldD/E_C"/>
</dbReference>
<evidence type="ECO:0000259" key="2">
    <source>
        <dbReference type="Pfam" id="PF19289"/>
    </source>
</evidence>
<dbReference type="PANTHER" id="PTHR43666">
    <property type="entry name" value="TLDD PROTEIN"/>
    <property type="match status" value="1"/>
</dbReference>
<proteinExistence type="predicted"/>
<dbReference type="GO" id="GO:0006508">
    <property type="term" value="P:proteolysis"/>
    <property type="evidence" value="ECO:0007669"/>
    <property type="project" value="UniProtKB-KW"/>
</dbReference>
<evidence type="ECO:0000313" key="3">
    <source>
        <dbReference type="EMBL" id="MBB5871666.1"/>
    </source>
</evidence>
<dbReference type="InterPro" id="IPR035068">
    <property type="entry name" value="TldD/PmbA_N"/>
</dbReference>
<gene>
    <name evidence="3" type="ORF">F4553_005045</name>
</gene>
<feature type="region of interest" description="Disordered" evidence="1">
    <location>
        <begin position="92"/>
        <end position="120"/>
    </location>
</feature>
<dbReference type="InterPro" id="IPR036059">
    <property type="entry name" value="TldD/PmbA_sf"/>
</dbReference>
<protein>
    <submittedName>
        <fullName evidence="3">Putative Zn-dependent protease</fullName>
    </submittedName>
</protein>
<accession>A0A841BW02</accession>
<dbReference type="Pfam" id="PF19289">
    <property type="entry name" value="PmbA_TldD_3rd"/>
    <property type="match status" value="1"/>
</dbReference>
<name>A0A841BW02_9ACTN</name>
<comment type="caution">
    <text evidence="3">The sequence shown here is derived from an EMBL/GenBank/DDBJ whole genome shotgun (WGS) entry which is preliminary data.</text>
</comment>
<organism evidence="3 4">
    <name type="scientific">Allocatelliglobosispora scoriae</name>
    <dbReference type="NCBI Taxonomy" id="643052"/>
    <lineage>
        <taxon>Bacteria</taxon>
        <taxon>Bacillati</taxon>
        <taxon>Actinomycetota</taxon>
        <taxon>Actinomycetes</taxon>
        <taxon>Micromonosporales</taxon>
        <taxon>Micromonosporaceae</taxon>
        <taxon>Allocatelliglobosispora</taxon>
    </lineage>
</organism>